<dbReference type="SMART" id="SM00055">
    <property type="entry name" value="FCH"/>
    <property type="match status" value="1"/>
</dbReference>
<feature type="domain" description="PH" evidence="4">
    <location>
        <begin position="298"/>
        <end position="419"/>
    </location>
</feature>
<dbReference type="SMART" id="SM00239">
    <property type="entry name" value="C2"/>
    <property type="match status" value="1"/>
</dbReference>
<accession>A0AAD5SL65</accession>
<feature type="domain" description="F-BAR" evidence="7">
    <location>
        <begin position="1"/>
        <end position="270"/>
    </location>
</feature>
<reference evidence="8" key="1">
    <citation type="submission" date="2020-05" db="EMBL/GenBank/DDBJ databases">
        <title>Phylogenomic resolution of chytrid fungi.</title>
        <authorList>
            <person name="Stajich J.E."/>
            <person name="Amses K."/>
            <person name="Simmons R."/>
            <person name="Seto K."/>
            <person name="Myers J."/>
            <person name="Bonds A."/>
            <person name="Quandt C.A."/>
            <person name="Barry K."/>
            <person name="Liu P."/>
            <person name="Grigoriev I."/>
            <person name="Longcore J.E."/>
            <person name="James T.Y."/>
        </authorList>
    </citation>
    <scope>NUCLEOTIDE SEQUENCE</scope>
    <source>
        <strain evidence="8">JEL0318</strain>
    </source>
</reference>
<dbReference type="Pfam" id="PF00611">
    <property type="entry name" value="FCH"/>
    <property type="match status" value="1"/>
</dbReference>
<evidence type="ECO:0000259" key="7">
    <source>
        <dbReference type="PROSITE" id="PS51741"/>
    </source>
</evidence>
<dbReference type="PROSITE" id="PS00509">
    <property type="entry name" value="RAS_GTPASE_ACTIV_1"/>
    <property type="match status" value="1"/>
</dbReference>
<dbReference type="Pfam" id="PF00169">
    <property type="entry name" value="PH"/>
    <property type="match status" value="1"/>
</dbReference>
<dbReference type="PROSITE" id="PS51741">
    <property type="entry name" value="F_BAR"/>
    <property type="match status" value="1"/>
</dbReference>
<dbReference type="InterPro" id="IPR011993">
    <property type="entry name" value="PH-like_dom_sf"/>
</dbReference>
<protein>
    <submittedName>
        <fullName evidence="8">Ras GTPase-activating protein 1</fullName>
    </submittedName>
</protein>
<gene>
    <name evidence="8" type="primary">RASA1_1</name>
    <name evidence="8" type="ORF">HK097_005518</name>
</gene>
<feature type="domain" description="C2" evidence="5">
    <location>
        <begin position="439"/>
        <end position="558"/>
    </location>
</feature>
<dbReference type="Gene3D" id="2.30.29.30">
    <property type="entry name" value="Pleckstrin-homology domain (PH domain)/Phosphotyrosine-binding domain (PTB)"/>
    <property type="match status" value="1"/>
</dbReference>
<dbReference type="Proteomes" id="UP001212841">
    <property type="component" value="Unassembled WGS sequence"/>
</dbReference>
<feature type="compositionally biased region" description="Polar residues" evidence="3">
    <location>
        <begin position="1277"/>
        <end position="1286"/>
    </location>
</feature>
<dbReference type="InterPro" id="IPR039360">
    <property type="entry name" value="Ras_GTPase"/>
</dbReference>
<dbReference type="SUPFAM" id="SSF50729">
    <property type="entry name" value="PH domain-like"/>
    <property type="match status" value="1"/>
</dbReference>
<dbReference type="InterPro" id="IPR008936">
    <property type="entry name" value="Rho_GTPase_activation_prot"/>
</dbReference>
<dbReference type="Gene3D" id="1.10.506.10">
    <property type="entry name" value="GTPase Activation - p120gap, domain 1"/>
    <property type="match status" value="2"/>
</dbReference>
<dbReference type="PANTHER" id="PTHR10194:SF60">
    <property type="entry name" value="RAS GTPASE-ACTIVATING PROTEIN RASKOL"/>
    <property type="match status" value="1"/>
</dbReference>
<proteinExistence type="predicted"/>
<sequence>MTVTSALQYAEESLRQCREFASFFKKRQAVEAEYAKGLAKVYQSFQKAGVTTRPSVTGAESAADDVRSQILKTSVWRAFSEYVEETNKLAEAHRNMALSIQDSVIDPFLAQIKEMEVVRKTHAEKDAEYYKNLQDAFAGLRKAKREYEGLQTLATDQANSHSKAKLASTMKERDVEKLAQRAATASEKADYANEALQVHEELAKNAQEHYHGQLLPALYQDIKTKEAERCTLVRKALSDINYLEKTYREAGVGLVDAAAEHIAVIDVQEDVEDFVESHLVAEDSTKRQSELSARSLSNPLKDGKMFMKRGDFISGWKTKHFVLLPDDDKLYCFDSVDVSRVADLRIGTFRTNIPQSTKPREIISLRDSAVHNLDDSYFNRADCFQLVASTSSGRQVYNLVTGSTADKEEWMDLLRRFATCCARCTADRREGRSASSTPRSGSLNGEESGSVGRQEGDGGYRVLRTFHLSIFEAKEIPGPVNPYCIVLFDDIKQARTTTRSGEAPFWGETFKFTDLCPHFTRLRILIFTHNRLQKDVDVGYVSIPLGGIKPGVRVEQWYPIKQLARTGGEDIPRRGSMRVGILVSHEHVLPPLEYGEFQKIVMEPSLTAVKCLGNAVVQQREELAKIVLNLFVAEGYEKKGLATLLKDEIASLENYNTIFRGNSLTTKAVDQYMKMVGMEYLHSTLGPLIKAVIKSKDSCEIDETRVDDPEEMKRNQKRLLDHASVFWSTIQKSVDQCPRSLRELFSSLKQTVQARWPEETTSRRERREPIWYSAISGFIFLRFFCPAILAPKLFGIVNDLPDPSTARTLTLITKIIQALANLTEFGVKEPYMVPCNPFVTANLESMRNFMDTIASVPNDNAPAIPPRTKIDVSRQLEALYQLFSQHSNALAPTAGAAPNPIIENLISTVVQLNIAHQRFERDPNSSQQPTGSKSPPASRGHTPRGSPRGRSDNGDADRDRSTSRERDRNHSAPTSPLLSKVSERPPKIELSLPFGEGGWDRSASGSREGGKTLLDEGGGVGGFARYRRKDGGSGDLKVPAEEDVNRSMDDLQGILRSIKGSEYEGGGNGHGHGHRRDGNRSGADGVVGPSGGIVTDGGFVIPPTRGSSVAGMEAEGFTGGQVAINSGRPSQSGPTRPPPPPPIPVSGRSGPPPSAGQRKASAGGRALFRALMGTGGSGSGNLSPGTSPPEPSGAGVLSEPSSAKSSPTSTMSNGSVYIDAQTGSARASDESIHGGESPDTPGSANGGYEYFGYAGSAGSKSGEFAGEERDGFDDSASGKSSLSMSEGYSGNAGPGTGTGQGKERRMSKVKNRLSMMVSRRKE</sequence>
<dbReference type="SUPFAM" id="SSF48350">
    <property type="entry name" value="GTPase activation domain, GAP"/>
    <property type="match status" value="1"/>
</dbReference>
<dbReference type="InterPro" id="IPR001849">
    <property type="entry name" value="PH_domain"/>
</dbReference>
<evidence type="ECO:0000259" key="5">
    <source>
        <dbReference type="PROSITE" id="PS50004"/>
    </source>
</evidence>
<dbReference type="InterPro" id="IPR001936">
    <property type="entry name" value="RasGAP_dom"/>
</dbReference>
<dbReference type="PROSITE" id="PS50003">
    <property type="entry name" value="PH_DOMAIN"/>
    <property type="match status" value="1"/>
</dbReference>
<feature type="compositionally biased region" description="Polar residues" evidence="3">
    <location>
        <begin position="433"/>
        <end position="447"/>
    </location>
</feature>
<feature type="compositionally biased region" description="Low complexity" evidence="3">
    <location>
        <begin position="1198"/>
        <end position="1212"/>
    </location>
</feature>
<dbReference type="SMART" id="SM00323">
    <property type="entry name" value="RasGAP"/>
    <property type="match status" value="1"/>
</dbReference>
<keyword evidence="9" id="KW-1185">Reference proteome</keyword>
<feature type="compositionally biased region" description="Gly residues" evidence="3">
    <location>
        <begin position="1290"/>
        <end position="1300"/>
    </location>
</feature>
<feature type="region of interest" description="Disordered" evidence="3">
    <location>
        <begin position="431"/>
        <end position="456"/>
    </location>
</feature>
<feature type="region of interest" description="Disordered" evidence="3">
    <location>
        <begin position="1060"/>
        <end position="1322"/>
    </location>
</feature>
<feature type="domain" description="Ras-GAP" evidence="6">
    <location>
        <begin position="619"/>
        <end position="821"/>
    </location>
</feature>
<dbReference type="GO" id="GO:0005096">
    <property type="term" value="F:GTPase activator activity"/>
    <property type="evidence" value="ECO:0007669"/>
    <property type="project" value="UniProtKB-KW"/>
</dbReference>
<evidence type="ECO:0000256" key="1">
    <source>
        <dbReference type="ARBA" id="ARBA00022468"/>
    </source>
</evidence>
<feature type="compositionally biased region" description="Pro residues" evidence="3">
    <location>
        <begin position="1135"/>
        <end position="1154"/>
    </location>
</feature>
<dbReference type="SUPFAM" id="SSF49562">
    <property type="entry name" value="C2 domain (Calcium/lipid-binding domain, CaLB)"/>
    <property type="match status" value="1"/>
</dbReference>
<organism evidence="8 9">
    <name type="scientific">Rhizophlyctis rosea</name>
    <dbReference type="NCBI Taxonomy" id="64517"/>
    <lineage>
        <taxon>Eukaryota</taxon>
        <taxon>Fungi</taxon>
        <taxon>Fungi incertae sedis</taxon>
        <taxon>Chytridiomycota</taxon>
        <taxon>Chytridiomycota incertae sedis</taxon>
        <taxon>Chytridiomycetes</taxon>
        <taxon>Rhizophlyctidales</taxon>
        <taxon>Rhizophlyctidaceae</taxon>
        <taxon>Rhizophlyctis</taxon>
    </lineage>
</organism>
<evidence type="ECO:0000313" key="9">
    <source>
        <dbReference type="Proteomes" id="UP001212841"/>
    </source>
</evidence>
<evidence type="ECO:0000259" key="4">
    <source>
        <dbReference type="PROSITE" id="PS50003"/>
    </source>
</evidence>
<dbReference type="InterPro" id="IPR031160">
    <property type="entry name" value="F_BAR_dom"/>
</dbReference>
<feature type="compositionally biased region" description="Basic and acidic residues" evidence="3">
    <location>
        <begin position="949"/>
        <end position="970"/>
    </location>
</feature>
<keyword evidence="2" id="KW-0175">Coiled coil</keyword>
<comment type="caution">
    <text evidence="8">The sequence shown here is derived from an EMBL/GenBank/DDBJ whole genome shotgun (WGS) entry which is preliminary data.</text>
</comment>
<dbReference type="InterPro" id="IPR023152">
    <property type="entry name" value="RasGAP_CS"/>
</dbReference>
<dbReference type="EMBL" id="JADGJD010000259">
    <property type="protein sequence ID" value="KAJ3052857.1"/>
    <property type="molecule type" value="Genomic_DNA"/>
</dbReference>
<dbReference type="SMART" id="SM00233">
    <property type="entry name" value="PH"/>
    <property type="match status" value="1"/>
</dbReference>
<dbReference type="PROSITE" id="PS50018">
    <property type="entry name" value="RAS_GTPASE_ACTIV_2"/>
    <property type="match status" value="1"/>
</dbReference>
<dbReference type="PANTHER" id="PTHR10194">
    <property type="entry name" value="RAS GTPASE-ACTIVATING PROTEINS"/>
    <property type="match status" value="1"/>
</dbReference>
<feature type="compositionally biased region" description="Polar residues" evidence="3">
    <location>
        <begin position="924"/>
        <end position="935"/>
    </location>
</feature>
<dbReference type="SUPFAM" id="SSF103657">
    <property type="entry name" value="BAR/IMD domain-like"/>
    <property type="match status" value="1"/>
</dbReference>
<dbReference type="Pfam" id="PF00616">
    <property type="entry name" value="RasGAP"/>
    <property type="match status" value="2"/>
</dbReference>
<evidence type="ECO:0000259" key="6">
    <source>
        <dbReference type="PROSITE" id="PS50018"/>
    </source>
</evidence>
<dbReference type="InterPro" id="IPR000008">
    <property type="entry name" value="C2_dom"/>
</dbReference>
<dbReference type="Gene3D" id="2.60.40.150">
    <property type="entry name" value="C2 domain"/>
    <property type="match status" value="1"/>
</dbReference>
<dbReference type="PROSITE" id="PS50004">
    <property type="entry name" value="C2"/>
    <property type="match status" value="1"/>
</dbReference>
<keyword evidence="1" id="KW-0343">GTPase activation</keyword>
<dbReference type="Pfam" id="PF00168">
    <property type="entry name" value="C2"/>
    <property type="match status" value="1"/>
</dbReference>
<feature type="region of interest" description="Disordered" evidence="3">
    <location>
        <begin position="919"/>
        <end position="1039"/>
    </location>
</feature>
<evidence type="ECO:0000256" key="3">
    <source>
        <dbReference type="SAM" id="MobiDB-lite"/>
    </source>
</evidence>
<dbReference type="InterPro" id="IPR001060">
    <property type="entry name" value="FCH_dom"/>
</dbReference>
<dbReference type="InterPro" id="IPR035892">
    <property type="entry name" value="C2_domain_sf"/>
</dbReference>
<dbReference type="Gene3D" id="1.20.1270.60">
    <property type="entry name" value="Arfaptin homology (AH) domain/BAR domain"/>
    <property type="match status" value="1"/>
</dbReference>
<evidence type="ECO:0000313" key="8">
    <source>
        <dbReference type="EMBL" id="KAJ3052857.1"/>
    </source>
</evidence>
<evidence type="ECO:0000256" key="2">
    <source>
        <dbReference type="PROSITE-ProRule" id="PRU01077"/>
    </source>
</evidence>
<name>A0AAD5SL65_9FUNG</name>
<dbReference type="InterPro" id="IPR027267">
    <property type="entry name" value="AH/BAR_dom_sf"/>
</dbReference>